<dbReference type="Proteomes" id="UP000188268">
    <property type="component" value="Unassembled WGS sequence"/>
</dbReference>
<comment type="caution">
    <text evidence="1">The sequence shown here is derived from an EMBL/GenBank/DDBJ whole genome shotgun (WGS) entry which is preliminary data.</text>
</comment>
<evidence type="ECO:0000313" key="2">
    <source>
        <dbReference type="Proteomes" id="UP000188268"/>
    </source>
</evidence>
<name>A0A1R3G9L4_COCAP</name>
<gene>
    <name evidence="1" type="ORF">CCACVL1_27585</name>
</gene>
<dbReference type="Gramene" id="OMO54763">
    <property type="protein sequence ID" value="OMO54763"/>
    <property type="gene ID" value="CCACVL1_27585"/>
</dbReference>
<dbReference type="EMBL" id="AWWV01014883">
    <property type="protein sequence ID" value="OMO54763.1"/>
    <property type="molecule type" value="Genomic_DNA"/>
</dbReference>
<sequence>MEFAKLLPTLELAARTGRAEGVARERSNIVSIGM</sequence>
<organism evidence="1 2">
    <name type="scientific">Corchorus capsularis</name>
    <name type="common">Jute</name>
    <dbReference type="NCBI Taxonomy" id="210143"/>
    <lineage>
        <taxon>Eukaryota</taxon>
        <taxon>Viridiplantae</taxon>
        <taxon>Streptophyta</taxon>
        <taxon>Embryophyta</taxon>
        <taxon>Tracheophyta</taxon>
        <taxon>Spermatophyta</taxon>
        <taxon>Magnoliopsida</taxon>
        <taxon>eudicotyledons</taxon>
        <taxon>Gunneridae</taxon>
        <taxon>Pentapetalae</taxon>
        <taxon>rosids</taxon>
        <taxon>malvids</taxon>
        <taxon>Malvales</taxon>
        <taxon>Malvaceae</taxon>
        <taxon>Grewioideae</taxon>
        <taxon>Apeibeae</taxon>
        <taxon>Corchorus</taxon>
    </lineage>
</organism>
<reference evidence="1 2" key="1">
    <citation type="submission" date="2013-09" db="EMBL/GenBank/DDBJ databases">
        <title>Corchorus capsularis genome sequencing.</title>
        <authorList>
            <person name="Alam M."/>
            <person name="Haque M.S."/>
            <person name="Islam M.S."/>
            <person name="Emdad E.M."/>
            <person name="Islam M.M."/>
            <person name="Ahmed B."/>
            <person name="Halim A."/>
            <person name="Hossen Q.M.M."/>
            <person name="Hossain M.Z."/>
            <person name="Ahmed R."/>
            <person name="Khan M.M."/>
            <person name="Islam R."/>
            <person name="Rashid M.M."/>
            <person name="Khan S.A."/>
            <person name="Rahman M.S."/>
            <person name="Alam M."/>
        </authorList>
    </citation>
    <scope>NUCLEOTIDE SEQUENCE [LARGE SCALE GENOMIC DNA]</scope>
    <source>
        <strain evidence="2">cv. CVL-1</strain>
        <tissue evidence="1">Whole seedling</tissue>
    </source>
</reference>
<dbReference type="AlphaFoldDB" id="A0A1R3G9L4"/>
<keyword evidence="2" id="KW-1185">Reference proteome</keyword>
<protein>
    <submittedName>
        <fullName evidence="1">Uncharacterized protein</fullName>
    </submittedName>
</protein>
<evidence type="ECO:0000313" key="1">
    <source>
        <dbReference type="EMBL" id="OMO54763.1"/>
    </source>
</evidence>
<proteinExistence type="predicted"/>
<accession>A0A1R3G9L4</accession>